<dbReference type="Proteomes" id="UP000054196">
    <property type="component" value="Unassembled WGS sequence"/>
</dbReference>
<name>R7S0T4_PUNST</name>
<proteinExistence type="predicted"/>
<dbReference type="AlphaFoldDB" id="R7S0T4"/>
<accession>R7S0T4</accession>
<protein>
    <submittedName>
        <fullName evidence="1">Uncharacterized protein</fullName>
    </submittedName>
</protein>
<dbReference type="GeneID" id="18880244"/>
<keyword evidence="2" id="KW-1185">Reference proteome</keyword>
<dbReference type="RefSeq" id="XP_007388876.1">
    <property type="nucleotide sequence ID" value="XM_007388814.1"/>
</dbReference>
<sequence length="158" mass="17313">MLPKLETAAAALTAAEVYEAFTAWLRSGTCGSMSHYVQGNVLRSKQRDASMRSESDSRLRGLSAHKLRNKNSYFSNFRNLGSAPSAPEDGAALNDTMTWKARDEQDIANMSHYLGAQRSDMPPPSPSPVMDTDGAPKFDTDFNSSAFTTARFVQQRVA</sequence>
<evidence type="ECO:0000313" key="2">
    <source>
        <dbReference type="Proteomes" id="UP000054196"/>
    </source>
</evidence>
<organism evidence="1 2">
    <name type="scientific">Punctularia strigosozonata (strain HHB-11173)</name>
    <name type="common">White-rot fungus</name>
    <dbReference type="NCBI Taxonomy" id="741275"/>
    <lineage>
        <taxon>Eukaryota</taxon>
        <taxon>Fungi</taxon>
        <taxon>Dikarya</taxon>
        <taxon>Basidiomycota</taxon>
        <taxon>Agaricomycotina</taxon>
        <taxon>Agaricomycetes</taxon>
        <taxon>Corticiales</taxon>
        <taxon>Punctulariaceae</taxon>
        <taxon>Punctularia</taxon>
    </lineage>
</organism>
<dbReference type="HOGENOM" id="CLU_1670276_0_0_1"/>
<evidence type="ECO:0000313" key="1">
    <source>
        <dbReference type="EMBL" id="EIN03818.1"/>
    </source>
</evidence>
<dbReference type="KEGG" id="psq:PUNSTDRAFT_139123"/>
<reference evidence="2" key="1">
    <citation type="journal article" date="2012" name="Science">
        <title>The Paleozoic origin of enzymatic lignin decomposition reconstructed from 31 fungal genomes.</title>
        <authorList>
            <person name="Floudas D."/>
            <person name="Binder M."/>
            <person name="Riley R."/>
            <person name="Barry K."/>
            <person name="Blanchette R.A."/>
            <person name="Henrissat B."/>
            <person name="Martinez A.T."/>
            <person name="Otillar R."/>
            <person name="Spatafora J.W."/>
            <person name="Yadav J.S."/>
            <person name="Aerts A."/>
            <person name="Benoit I."/>
            <person name="Boyd A."/>
            <person name="Carlson A."/>
            <person name="Copeland A."/>
            <person name="Coutinho P.M."/>
            <person name="de Vries R.P."/>
            <person name="Ferreira P."/>
            <person name="Findley K."/>
            <person name="Foster B."/>
            <person name="Gaskell J."/>
            <person name="Glotzer D."/>
            <person name="Gorecki P."/>
            <person name="Heitman J."/>
            <person name="Hesse C."/>
            <person name="Hori C."/>
            <person name="Igarashi K."/>
            <person name="Jurgens J.A."/>
            <person name="Kallen N."/>
            <person name="Kersten P."/>
            <person name="Kohler A."/>
            <person name="Kuees U."/>
            <person name="Kumar T.K.A."/>
            <person name="Kuo A."/>
            <person name="LaButti K."/>
            <person name="Larrondo L.F."/>
            <person name="Lindquist E."/>
            <person name="Ling A."/>
            <person name="Lombard V."/>
            <person name="Lucas S."/>
            <person name="Lundell T."/>
            <person name="Martin R."/>
            <person name="McLaughlin D.J."/>
            <person name="Morgenstern I."/>
            <person name="Morin E."/>
            <person name="Murat C."/>
            <person name="Nagy L.G."/>
            <person name="Nolan M."/>
            <person name="Ohm R.A."/>
            <person name="Patyshakuliyeva A."/>
            <person name="Rokas A."/>
            <person name="Ruiz-Duenas F.J."/>
            <person name="Sabat G."/>
            <person name="Salamov A."/>
            <person name="Samejima M."/>
            <person name="Schmutz J."/>
            <person name="Slot J.C."/>
            <person name="St John F."/>
            <person name="Stenlid J."/>
            <person name="Sun H."/>
            <person name="Sun S."/>
            <person name="Syed K."/>
            <person name="Tsang A."/>
            <person name="Wiebenga A."/>
            <person name="Young D."/>
            <person name="Pisabarro A."/>
            <person name="Eastwood D.C."/>
            <person name="Martin F."/>
            <person name="Cullen D."/>
            <person name="Grigoriev I.V."/>
            <person name="Hibbett D.S."/>
        </authorList>
    </citation>
    <scope>NUCLEOTIDE SEQUENCE [LARGE SCALE GENOMIC DNA]</scope>
    <source>
        <strain evidence="2">HHB-11173 SS5</strain>
    </source>
</reference>
<dbReference type="EMBL" id="JH687558">
    <property type="protein sequence ID" value="EIN03818.1"/>
    <property type="molecule type" value="Genomic_DNA"/>
</dbReference>
<gene>
    <name evidence="1" type="ORF">PUNSTDRAFT_139123</name>
</gene>